<proteinExistence type="predicted"/>
<dbReference type="Gene3D" id="3.40.50.410">
    <property type="entry name" value="von Willebrand factor, type A domain"/>
    <property type="match status" value="7"/>
</dbReference>
<dbReference type="SUPFAM" id="SSF53300">
    <property type="entry name" value="vWA-like"/>
    <property type="match status" value="7"/>
</dbReference>
<feature type="domain" description="VWFA" evidence="2">
    <location>
        <begin position="231"/>
        <end position="406"/>
    </location>
</feature>
<feature type="domain" description="VWFA" evidence="2">
    <location>
        <begin position="1071"/>
        <end position="1246"/>
    </location>
</feature>
<feature type="non-terminal residue" evidence="3">
    <location>
        <position position="1322"/>
    </location>
</feature>
<dbReference type="Proteomes" id="UP000271974">
    <property type="component" value="Unassembled WGS sequence"/>
</dbReference>
<evidence type="ECO:0000259" key="2">
    <source>
        <dbReference type="PROSITE" id="PS50234"/>
    </source>
</evidence>
<feature type="domain" description="VWFA" evidence="2">
    <location>
        <begin position="863"/>
        <end position="1041"/>
    </location>
</feature>
<dbReference type="EMBL" id="RQTK01000068">
    <property type="protein sequence ID" value="RUS89035.1"/>
    <property type="molecule type" value="Genomic_DNA"/>
</dbReference>
<dbReference type="STRING" id="188477.A0A433U5C4"/>
<dbReference type="PANTHER" id="PTHR24020:SF84">
    <property type="entry name" value="VWFA DOMAIN-CONTAINING PROTEIN"/>
    <property type="match status" value="1"/>
</dbReference>
<feature type="domain" description="VWFA" evidence="2">
    <location>
        <begin position="21"/>
        <end position="199"/>
    </location>
</feature>
<organism evidence="3 4">
    <name type="scientific">Elysia chlorotica</name>
    <name type="common">Eastern emerald elysia</name>
    <name type="synonym">Sea slug</name>
    <dbReference type="NCBI Taxonomy" id="188477"/>
    <lineage>
        <taxon>Eukaryota</taxon>
        <taxon>Metazoa</taxon>
        <taxon>Spiralia</taxon>
        <taxon>Lophotrochozoa</taxon>
        <taxon>Mollusca</taxon>
        <taxon>Gastropoda</taxon>
        <taxon>Heterobranchia</taxon>
        <taxon>Euthyneura</taxon>
        <taxon>Panpulmonata</taxon>
        <taxon>Sacoglossa</taxon>
        <taxon>Placobranchoidea</taxon>
        <taxon>Plakobranchidae</taxon>
        <taxon>Elysia</taxon>
    </lineage>
</organism>
<comment type="caution">
    <text evidence="3">The sequence shown here is derived from an EMBL/GenBank/DDBJ whole genome shotgun (WGS) entry which is preliminary data.</text>
</comment>
<dbReference type="InterPro" id="IPR036465">
    <property type="entry name" value="vWFA_dom_sf"/>
</dbReference>
<reference evidence="3 4" key="1">
    <citation type="submission" date="2019-01" db="EMBL/GenBank/DDBJ databases">
        <title>A draft genome assembly of the solar-powered sea slug Elysia chlorotica.</title>
        <authorList>
            <person name="Cai H."/>
            <person name="Li Q."/>
            <person name="Fang X."/>
            <person name="Li J."/>
            <person name="Curtis N.E."/>
            <person name="Altenburger A."/>
            <person name="Shibata T."/>
            <person name="Feng M."/>
            <person name="Maeda T."/>
            <person name="Schwartz J.A."/>
            <person name="Shigenobu S."/>
            <person name="Lundholm N."/>
            <person name="Nishiyama T."/>
            <person name="Yang H."/>
            <person name="Hasebe M."/>
            <person name="Li S."/>
            <person name="Pierce S.K."/>
            <person name="Wang J."/>
        </authorList>
    </citation>
    <scope>NUCLEOTIDE SEQUENCE [LARGE SCALE GENOMIC DNA]</scope>
    <source>
        <strain evidence="3">EC2010</strain>
        <tissue evidence="3">Whole organism of an adult</tissue>
    </source>
</reference>
<dbReference type="InterPro" id="IPR002035">
    <property type="entry name" value="VWF_A"/>
</dbReference>
<feature type="domain" description="VWFA" evidence="2">
    <location>
        <begin position="441"/>
        <end position="615"/>
    </location>
</feature>
<dbReference type="InterPro" id="IPR050525">
    <property type="entry name" value="ECM_Assembly_Org"/>
</dbReference>
<evidence type="ECO:0000313" key="4">
    <source>
        <dbReference type="Proteomes" id="UP000271974"/>
    </source>
</evidence>
<keyword evidence="4" id="KW-1185">Reference proteome</keyword>
<feature type="region of interest" description="Disordered" evidence="1">
    <location>
        <begin position="1047"/>
        <end position="1066"/>
    </location>
</feature>
<protein>
    <recommendedName>
        <fullName evidence="2">VWFA domain-containing protein</fullName>
    </recommendedName>
</protein>
<sequence length="1322" mass="142728">MGTGMRGSSMTGNYKVSEKLDLVFLIHTSKALTNEQWDGYTTFMAGLVKHARVDSGEVRVGAVIYRKKGALIFPFTEHTTKAAVDEALGTMRIRRGTYTNSAHGMEVVRTKLLTPSAGDRPDAPNVVVVITDAETGSDAPQVPQQAQMLKATGAQVYAIGVGMPSRQELDLMASRSGDVFAMSTVEEFPVVQQQLINQIYALQERPLINTQSEIAATAPPSGETYGSDKLDLVFLYHTSPNIGPEEWETYKLFMSDVISGANIDSGEVRVGVALYTSNGVLVFPLSQYSNRAELEAALRLLPYQRSSDAAVASGLDLLWTRVFSTWAGDRPDAPNAVILVTDADSYLDRNRIAASAESLRAESRARIYTAGVGLRGSSQLASIASSSSAMFSAENVEDLADVKEALVRQMPPLSRRQDGSLIDPIDTGSLSITEYGTDKLDLVFLFHTSDRVDGQAWDRYKLFMNDVVAKADIDSGDVRVGAVFYNYQSAWSFPLSQYRSASEVAGAIDRLPLQPDRNANLALGMSLVQRMFTPSGGDRPDAPNAVIVLTDSDANVNVQDIQSEAETLRTQSRARIYTAGVGLRGSSQLSSVASSPSTFFAADTVAGLAGVRGEIVAQIPPLNQRQEESVTEPMTPQKEVSAADHFTSDKLDLVFLFHTSDRVDGQAWDRYKLFMNDVVAKADIDSGDVRVGAVFYNYQSAWSFPLSQYRSASEVAGAIDRLPLQPDRNANLALGMSLVQRMFTPSGGDRPDAPNAVIVLTDSDANVNVQDIQSEAETLRTQSRARIYTAGVGLRGSSQLSSVASSPSTFFAADTVAGLAGVRGEIVAQIPPLNQRQEEPVTEPMTPQKELSALDHFTSDKLDLVFLFHTSRNIDTSGWESYKRFMTDVVSGANIDSGDVRVGAVIYNYRSRWSFPLSQYTTRSSLVQAINSLPLQTDSYADLALGIDQVQAMFTSTGGDRPDVPNAVIVLTDADGNVNTQGIPAATLKLKTESRARIYTAGVGLRGSSQLSSVASSPSTFFAADDIAGLAGVKGDMVAQIPPLRASLTTEKPMTTEGDPESNPETSKKLDLAFLIHSSEAIDYDKYDYYTQFMHEVVEKADIDSGAVRVGAAIYNADGYVVFPLNQYTSSEALRAAIVEFPLQSSRDANLARGIDTLRQKMFTPSGGDRPDVPNAVIVVTDADASQDVGQIEPATQKLIDEATPKIYTAGIGLKGLSWLPAIASAPEDVYSPETVQDLPSVSGPIAKKTNALSGLGFKGQDASKLDLAFLIHTSSYVDGQRYQYYKNFMRTVIAGADIDSGAVRVGVVIYRHDGSVIFPLD</sequence>
<dbReference type="OrthoDB" id="10256829at2759"/>
<evidence type="ECO:0000256" key="1">
    <source>
        <dbReference type="SAM" id="MobiDB-lite"/>
    </source>
</evidence>
<feature type="domain" description="VWFA" evidence="2">
    <location>
        <begin position="1267"/>
        <end position="1322"/>
    </location>
</feature>
<dbReference type="SMART" id="SM00327">
    <property type="entry name" value="VWA"/>
    <property type="match status" value="6"/>
</dbReference>
<dbReference type="CDD" id="cd01450">
    <property type="entry name" value="vWFA_subfamily_ECM"/>
    <property type="match status" value="6"/>
</dbReference>
<feature type="domain" description="VWFA" evidence="2">
    <location>
        <begin position="652"/>
        <end position="826"/>
    </location>
</feature>
<dbReference type="PANTHER" id="PTHR24020">
    <property type="entry name" value="COLLAGEN ALPHA"/>
    <property type="match status" value="1"/>
</dbReference>
<dbReference type="PROSITE" id="PS50234">
    <property type="entry name" value="VWFA"/>
    <property type="match status" value="7"/>
</dbReference>
<dbReference type="Pfam" id="PF00092">
    <property type="entry name" value="VWA"/>
    <property type="match status" value="6"/>
</dbReference>
<gene>
    <name evidence="3" type="ORF">EGW08_003206</name>
</gene>
<name>A0A433U5C4_ELYCH</name>
<accession>A0A433U5C4</accession>
<evidence type="ECO:0000313" key="3">
    <source>
        <dbReference type="EMBL" id="RUS89035.1"/>
    </source>
</evidence>